<dbReference type="EMBL" id="BPVZ01000195">
    <property type="protein sequence ID" value="GKV45544.1"/>
    <property type="molecule type" value="Genomic_DNA"/>
</dbReference>
<gene>
    <name evidence="1" type="ORF">SLEP1_g52613</name>
</gene>
<protein>
    <submittedName>
        <fullName evidence="1">Uncharacterized protein</fullName>
    </submittedName>
</protein>
<organism evidence="1 2">
    <name type="scientific">Rubroshorea leprosula</name>
    <dbReference type="NCBI Taxonomy" id="152421"/>
    <lineage>
        <taxon>Eukaryota</taxon>
        <taxon>Viridiplantae</taxon>
        <taxon>Streptophyta</taxon>
        <taxon>Embryophyta</taxon>
        <taxon>Tracheophyta</taxon>
        <taxon>Spermatophyta</taxon>
        <taxon>Magnoliopsida</taxon>
        <taxon>eudicotyledons</taxon>
        <taxon>Gunneridae</taxon>
        <taxon>Pentapetalae</taxon>
        <taxon>rosids</taxon>
        <taxon>malvids</taxon>
        <taxon>Malvales</taxon>
        <taxon>Dipterocarpaceae</taxon>
        <taxon>Rubroshorea</taxon>
    </lineage>
</organism>
<accession>A0AAV5M6U2</accession>
<evidence type="ECO:0000313" key="1">
    <source>
        <dbReference type="EMBL" id="GKV45544.1"/>
    </source>
</evidence>
<reference evidence="1 2" key="1">
    <citation type="journal article" date="2021" name="Commun. Biol.">
        <title>The genome of Shorea leprosula (Dipterocarpaceae) highlights the ecological relevance of drought in aseasonal tropical rainforests.</title>
        <authorList>
            <person name="Ng K.K.S."/>
            <person name="Kobayashi M.J."/>
            <person name="Fawcett J.A."/>
            <person name="Hatakeyama M."/>
            <person name="Paape T."/>
            <person name="Ng C.H."/>
            <person name="Ang C.C."/>
            <person name="Tnah L.H."/>
            <person name="Lee C.T."/>
            <person name="Nishiyama T."/>
            <person name="Sese J."/>
            <person name="O'Brien M.J."/>
            <person name="Copetti D."/>
            <person name="Mohd Noor M.I."/>
            <person name="Ong R.C."/>
            <person name="Putra M."/>
            <person name="Sireger I.Z."/>
            <person name="Indrioko S."/>
            <person name="Kosugi Y."/>
            <person name="Izuno A."/>
            <person name="Isagi Y."/>
            <person name="Lee S.L."/>
            <person name="Shimizu K.K."/>
        </authorList>
    </citation>
    <scope>NUCLEOTIDE SEQUENCE [LARGE SCALE GENOMIC DNA]</scope>
    <source>
        <strain evidence="1">214</strain>
    </source>
</reference>
<dbReference type="AlphaFoldDB" id="A0AAV5M6U2"/>
<comment type="caution">
    <text evidence="1">The sequence shown here is derived from an EMBL/GenBank/DDBJ whole genome shotgun (WGS) entry which is preliminary data.</text>
</comment>
<dbReference type="Proteomes" id="UP001054252">
    <property type="component" value="Unassembled WGS sequence"/>
</dbReference>
<evidence type="ECO:0000313" key="2">
    <source>
        <dbReference type="Proteomes" id="UP001054252"/>
    </source>
</evidence>
<name>A0AAV5M6U2_9ROSI</name>
<keyword evidence="2" id="KW-1185">Reference proteome</keyword>
<sequence length="88" mass="10476">MEGASSHVSDPPYQSGYSPFLLIYHAKESSSVVFRLNLLHLIWGFKYLCGQVQENGEENTKDKAFQYYEIGKRRMRRRKREEIGFWRN</sequence>
<proteinExistence type="predicted"/>